<proteinExistence type="predicted"/>
<dbReference type="Pfam" id="PF13966">
    <property type="entry name" value="zf-RVT"/>
    <property type="match status" value="1"/>
</dbReference>
<name>A0A392PPV1_9FABA</name>
<dbReference type="Proteomes" id="UP000265520">
    <property type="component" value="Unassembled WGS sequence"/>
</dbReference>
<reference evidence="2 3" key="1">
    <citation type="journal article" date="2018" name="Front. Plant Sci.">
        <title>Red Clover (Trifolium pratense) and Zigzag Clover (T. medium) - A Picture of Genomic Similarities and Differences.</title>
        <authorList>
            <person name="Dluhosova J."/>
            <person name="Istvanek J."/>
            <person name="Nedelnik J."/>
            <person name="Repkova J."/>
        </authorList>
    </citation>
    <scope>NUCLEOTIDE SEQUENCE [LARGE SCALE GENOMIC DNA]</scope>
    <source>
        <strain evidence="3">cv. 10/8</strain>
        <tissue evidence="2">Leaf</tissue>
    </source>
</reference>
<protein>
    <recommendedName>
        <fullName evidence="1">Reverse transcriptase zinc-binding domain-containing protein</fullName>
    </recommendedName>
</protein>
<evidence type="ECO:0000313" key="3">
    <source>
        <dbReference type="Proteomes" id="UP000265520"/>
    </source>
</evidence>
<dbReference type="EMBL" id="LXQA010091114">
    <property type="protein sequence ID" value="MCI14133.1"/>
    <property type="molecule type" value="Genomic_DNA"/>
</dbReference>
<dbReference type="AlphaFoldDB" id="A0A392PPV1"/>
<organism evidence="2 3">
    <name type="scientific">Trifolium medium</name>
    <dbReference type="NCBI Taxonomy" id="97028"/>
    <lineage>
        <taxon>Eukaryota</taxon>
        <taxon>Viridiplantae</taxon>
        <taxon>Streptophyta</taxon>
        <taxon>Embryophyta</taxon>
        <taxon>Tracheophyta</taxon>
        <taxon>Spermatophyta</taxon>
        <taxon>Magnoliopsida</taxon>
        <taxon>eudicotyledons</taxon>
        <taxon>Gunneridae</taxon>
        <taxon>Pentapetalae</taxon>
        <taxon>rosids</taxon>
        <taxon>fabids</taxon>
        <taxon>Fabales</taxon>
        <taxon>Fabaceae</taxon>
        <taxon>Papilionoideae</taxon>
        <taxon>50 kb inversion clade</taxon>
        <taxon>NPAAA clade</taxon>
        <taxon>Hologalegina</taxon>
        <taxon>IRL clade</taxon>
        <taxon>Trifolieae</taxon>
        <taxon>Trifolium</taxon>
    </lineage>
</organism>
<dbReference type="PANTHER" id="PTHR36617:SF16">
    <property type="entry name" value="OS04G0516500 PROTEIN"/>
    <property type="match status" value="1"/>
</dbReference>
<keyword evidence="3" id="KW-1185">Reference proteome</keyword>
<sequence>MLECIRDVVEIGEGESRSWNLLWRRSLFQWEEESVVQLLDTIDNVSFSNEEDKWCWKVNPEGCFTVKTAYEALLREIVPGTLLCPWELKIFRSIWDSPAPSKVIAFSWQLLYDRVPTKENILLRGIINHDTG</sequence>
<dbReference type="PANTHER" id="PTHR36617">
    <property type="entry name" value="PROTEIN, PUTATIVE-RELATED"/>
    <property type="match status" value="1"/>
</dbReference>
<comment type="caution">
    <text evidence="2">The sequence shown here is derived from an EMBL/GenBank/DDBJ whole genome shotgun (WGS) entry which is preliminary data.</text>
</comment>
<feature type="non-terminal residue" evidence="2">
    <location>
        <position position="132"/>
    </location>
</feature>
<accession>A0A392PPV1</accession>
<evidence type="ECO:0000259" key="1">
    <source>
        <dbReference type="Pfam" id="PF13966"/>
    </source>
</evidence>
<feature type="domain" description="Reverse transcriptase zinc-binding" evidence="1">
    <location>
        <begin position="64"/>
        <end position="128"/>
    </location>
</feature>
<evidence type="ECO:0000313" key="2">
    <source>
        <dbReference type="EMBL" id="MCI14133.1"/>
    </source>
</evidence>
<dbReference type="InterPro" id="IPR026960">
    <property type="entry name" value="RVT-Znf"/>
</dbReference>